<keyword evidence="3" id="KW-0472">Membrane</keyword>
<dbReference type="NCBIfam" id="TIGR00350">
    <property type="entry name" value="lytR_cpsA_psr"/>
    <property type="match status" value="1"/>
</dbReference>
<gene>
    <name evidence="5" type="ORF">BITS_1184</name>
</gene>
<dbReference type="InterPro" id="IPR050922">
    <property type="entry name" value="LytR/CpsA/Psr_CW_biosynth"/>
</dbReference>
<feature type="compositionally biased region" description="Low complexity" evidence="2">
    <location>
        <begin position="38"/>
        <end position="106"/>
    </location>
</feature>
<dbReference type="STRING" id="356829.BITS_1184"/>
<evidence type="ECO:0000259" key="4">
    <source>
        <dbReference type="Pfam" id="PF03816"/>
    </source>
</evidence>
<feature type="region of interest" description="Disordered" evidence="2">
    <location>
        <begin position="1"/>
        <end position="133"/>
    </location>
</feature>
<accession>A0A087EFF2</accession>
<evidence type="ECO:0000313" key="5">
    <source>
        <dbReference type="EMBL" id="KFJ06503.1"/>
    </source>
</evidence>
<comment type="caution">
    <text evidence="5">The sequence shown here is derived from an EMBL/GenBank/DDBJ whole genome shotgun (WGS) entry which is preliminary data.</text>
</comment>
<feature type="transmembrane region" description="Helical" evidence="3">
    <location>
        <begin position="141"/>
        <end position="164"/>
    </location>
</feature>
<proteinExistence type="inferred from homology"/>
<dbReference type="InterPro" id="IPR004474">
    <property type="entry name" value="LytR_CpsA_psr"/>
</dbReference>
<keyword evidence="6" id="KW-1185">Reference proteome</keyword>
<dbReference type="Pfam" id="PF03816">
    <property type="entry name" value="LytR_cpsA_psr"/>
    <property type="match status" value="1"/>
</dbReference>
<dbReference type="Proteomes" id="UP000029080">
    <property type="component" value="Unassembled WGS sequence"/>
</dbReference>
<evidence type="ECO:0000256" key="3">
    <source>
        <dbReference type="SAM" id="Phobius"/>
    </source>
</evidence>
<evidence type="ECO:0000256" key="1">
    <source>
        <dbReference type="ARBA" id="ARBA00006068"/>
    </source>
</evidence>
<protein>
    <submittedName>
        <fullName evidence="5">Putative cell envelope-related function transcriptional attenuator common domain protein</fullName>
    </submittedName>
</protein>
<dbReference type="RefSeq" id="WP_026642093.1">
    <property type="nucleotide sequence ID" value="NZ_JAXEUP010000001.1"/>
</dbReference>
<dbReference type="PANTHER" id="PTHR33392">
    <property type="entry name" value="POLYISOPRENYL-TEICHOIC ACID--PEPTIDOGLYCAN TEICHOIC ACID TRANSFERASE TAGU"/>
    <property type="match status" value="1"/>
</dbReference>
<keyword evidence="3" id="KW-1133">Transmembrane helix</keyword>
<name>A0A087EFF2_9BIFI</name>
<dbReference type="OrthoDB" id="9782542at2"/>
<dbReference type="eggNOG" id="COG1316">
    <property type="taxonomic scope" value="Bacteria"/>
</dbReference>
<comment type="similarity">
    <text evidence="1">Belongs to the LytR/CpsA/Psr (LCP) family.</text>
</comment>
<sequence length="452" mass="47702">MAQAHNGDNAQATPPSFVPSGTRRKHVSADTSHTAQQSSTPPSYAPASARSSSNATRRTHASSSAGSVQSQQPQSFQPNRPSASGQRSARRSSGSSRNAVNAVNAQHNLTGTSPKPQAMAMQSVRGGGAVARKRGHRVRNIAFKTLAVLLVAMLLGGFLLWNWVDGKLNKSDWLTSKASTSGTSWLILGSDERVEGDNTGGTSDEISGYRTDTILVLTKPKHGPSSLISIPRDSLVSIDDTYMKINAVSQFYGQVQLVQEIEEITGLKIEHVAQLKFGGLENVVNALGGIELCYDQTVSDPYSGLNWEAGCHTADGGTALAFSRMRYADAEGDFGRAARQRQVIAAIMKKSLSASTLTNISTLNNVANATLDALSVDSTTNPSTLISMALAFRDASGSSGVSGSVYWTDPDYYVDGVGSSVLLDDAKNLALFKSLSEGTHEAGTVGTLAEES</sequence>
<evidence type="ECO:0000313" key="6">
    <source>
        <dbReference type="Proteomes" id="UP000029080"/>
    </source>
</evidence>
<dbReference type="EMBL" id="JGZU01000007">
    <property type="protein sequence ID" value="KFJ06503.1"/>
    <property type="molecule type" value="Genomic_DNA"/>
</dbReference>
<dbReference type="PANTHER" id="PTHR33392:SF6">
    <property type="entry name" value="POLYISOPRENYL-TEICHOIC ACID--PEPTIDOGLYCAN TEICHOIC ACID TRANSFERASE TAGU"/>
    <property type="match status" value="1"/>
</dbReference>
<dbReference type="AlphaFoldDB" id="A0A087EFF2"/>
<dbReference type="Gene3D" id="3.40.630.190">
    <property type="entry name" value="LCP protein"/>
    <property type="match status" value="1"/>
</dbReference>
<keyword evidence="3" id="KW-0812">Transmembrane</keyword>
<evidence type="ECO:0000256" key="2">
    <source>
        <dbReference type="SAM" id="MobiDB-lite"/>
    </source>
</evidence>
<feature type="compositionally biased region" description="Polar residues" evidence="2">
    <location>
        <begin position="1"/>
        <end position="14"/>
    </location>
</feature>
<feature type="domain" description="Cell envelope-related transcriptional attenuator" evidence="4">
    <location>
        <begin position="210"/>
        <end position="351"/>
    </location>
</feature>
<organism evidence="5 6">
    <name type="scientific">Bifidobacterium tsurumiense</name>
    <dbReference type="NCBI Taxonomy" id="356829"/>
    <lineage>
        <taxon>Bacteria</taxon>
        <taxon>Bacillati</taxon>
        <taxon>Actinomycetota</taxon>
        <taxon>Actinomycetes</taxon>
        <taxon>Bifidobacteriales</taxon>
        <taxon>Bifidobacteriaceae</taxon>
        <taxon>Bifidobacterium</taxon>
    </lineage>
</organism>
<reference evidence="5 6" key="1">
    <citation type="submission" date="2014-03" db="EMBL/GenBank/DDBJ databases">
        <title>Genomics of Bifidobacteria.</title>
        <authorList>
            <person name="Ventura M."/>
            <person name="Milani C."/>
            <person name="Lugli G.A."/>
        </authorList>
    </citation>
    <scope>NUCLEOTIDE SEQUENCE [LARGE SCALE GENOMIC DNA]</scope>
    <source>
        <strain evidence="5 6">JCM 13495</strain>
    </source>
</reference>